<dbReference type="GeneID" id="87596911"/>
<dbReference type="RefSeq" id="WP_053431560.1">
    <property type="nucleotide sequence ID" value="NZ_CP040441.1"/>
</dbReference>
<protein>
    <submittedName>
        <fullName evidence="1">Uncharacterized protein</fullName>
    </submittedName>
</protein>
<proteinExistence type="predicted"/>
<organism evidence="1">
    <name type="scientific">Halalkalibacterium halodurans</name>
    <name type="common">Bacillus halodurans</name>
    <dbReference type="NCBI Taxonomy" id="86665"/>
    <lineage>
        <taxon>Bacteria</taxon>
        <taxon>Bacillati</taxon>
        <taxon>Bacillota</taxon>
        <taxon>Bacilli</taxon>
        <taxon>Bacillales</taxon>
        <taxon>Bacillaceae</taxon>
        <taxon>Halalkalibacterium (ex Joshi et al. 2022)</taxon>
    </lineage>
</organism>
<reference evidence="1" key="1">
    <citation type="submission" date="2015-08" db="EMBL/GenBank/DDBJ databases">
        <title>Complete DNA Sequence of Pseudomonas syringae pv. actinidiae, the Causal Agent of Kiwifruit Canker Disease.</title>
        <authorList>
            <person name="Rikkerink E.H.A."/>
            <person name="Fineran P.C."/>
        </authorList>
    </citation>
    <scope>NUCLEOTIDE SEQUENCE</scope>
    <source>
        <strain evidence="1">DSM 13666</strain>
    </source>
</reference>
<dbReference type="EMBL" id="LILD01000001">
    <property type="protein sequence ID" value="KOO39660.1"/>
    <property type="molecule type" value="Genomic_DNA"/>
</dbReference>
<dbReference type="AlphaFoldDB" id="A0A0M0KLI6"/>
<comment type="caution">
    <text evidence="1">The sequence shown here is derived from an EMBL/GenBank/DDBJ whole genome shotgun (WGS) entry which is preliminary data.</text>
</comment>
<sequence length="118" mass="13684">MRFHVYYEDIDGQLQPQWLLVPAFASEEAPSYSLTTPFERFYPEDFYDHHMILSVSQGALMKNPSASSHFSIHLPTVQRDLTVNGHPAQAVNEANFFLIRMEDLEEVLQMDVRGCFKF</sequence>
<name>A0A0M0KLI6_ALKHA</name>
<accession>A0A4Y7WXW7</accession>
<accession>A0A0M0KLI6</accession>
<evidence type="ECO:0000313" key="1">
    <source>
        <dbReference type="EMBL" id="KOO39660.1"/>
    </source>
</evidence>
<gene>
    <name evidence="1" type="ORF">AMD02_12985</name>
</gene>